<dbReference type="InterPro" id="IPR036388">
    <property type="entry name" value="WH-like_DNA-bd_sf"/>
</dbReference>
<dbReference type="Pfam" id="PF03466">
    <property type="entry name" value="LysR_substrate"/>
    <property type="match status" value="1"/>
</dbReference>
<comment type="similarity">
    <text evidence="1">Belongs to the LysR transcriptional regulatory family.</text>
</comment>
<keyword evidence="3 9" id="KW-0238">DNA-binding</keyword>
<evidence type="ECO:0000256" key="5">
    <source>
        <dbReference type="ARBA" id="ARBA00054626"/>
    </source>
</evidence>
<accession>A0A1C3VL78</accession>
<evidence type="ECO:0000256" key="2">
    <source>
        <dbReference type="ARBA" id="ARBA00023015"/>
    </source>
</evidence>
<gene>
    <name evidence="9" type="ORF">GA0061100_106388</name>
</gene>
<evidence type="ECO:0000313" key="10">
    <source>
        <dbReference type="Proteomes" id="UP000186228"/>
    </source>
</evidence>
<dbReference type="InterPro" id="IPR005119">
    <property type="entry name" value="LysR_subst-bd"/>
</dbReference>
<evidence type="ECO:0000256" key="7">
    <source>
        <dbReference type="ARBA" id="ARBA00083243"/>
    </source>
</evidence>
<dbReference type="SUPFAM" id="SSF46785">
    <property type="entry name" value="Winged helix' DNA-binding domain"/>
    <property type="match status" value="1"/>
</dbReference>
<dbReference type="Proteomes" id="UP000186228">
    <property type="component" value="Unassembled WGS sequence"/>
</dbReference>
<dbReference type="FunFam" id="1.10.10.10:FF:000001">
    <property type="entry name" value="LysR family transcriptional regulator"/>
    <property type="match status" value="1"/>
</dbReference>
<dbReference type="PROSITE" id="PS50931">
    <property type="entry name" value="HTH_LYSR"/>
    <property type="match status" value="1"/>
</dbReference>
<dbReference type="Gene3D" id="3.40.190.10">
    <property type="entry name" value="Periplasmic binding protein-like II"/>
    <property type="match status" value="2"/>
</dbReference>
<dbReference type="PRINTS" id="PR00039">
    <property type="entry name" value="HTHLYSR"/>
</dbReference>
<keyword evidence="4" id="KW-0804">Transcription</keyword>
<evidence type="ECO:0000313" key="9">
    <source>
        <dbReference type="EMBL" id="SCB28522.1"/>
    </source>
</evidence>
<dbReference type="PANTHER" id="PTHR30346:SF0">
    <property type="entry name" value="HCA OPERON TRANSCRIPTIONAL ACTIVATOR HCAR"/>
    <property type="match status" value="1"/>
</dbReference>
<name>A0A1C3VL78_9HYPH</name>
<feature type="domain" description="HTH lysR-type" evidence="8">
    <location>
        <begin position="5"/>
        <end position="62"/>
    </location>
</feature>
<evidence type="ECO:0000256" key="1">
    <source>
        <dbReference type="ARBA" id="ARBA00009437"/>
    </source>
</evidence>
<keyword evidence="2" id="KW-0805">Transcription regulation</keyword>
<dbReference type="PANTHER" id="PTHR30346">
    <property type="entry name" value="TRANSCRIPTIONAL DUAL REGULATOR HCAR-RELATED"/>
    <property type="match status" value="1"/>
</dbReference>
<reference evidence="10" key="1">
    <citation type="submission" date="2016-08" db="EMBL/GenBank/DDBJ databases">
        <authorList>
            <person name="Varghese N."/>
            <person name="Submissions Spin"/>
        </authorList>
    </citation>
    <scope>NUCLEOTIDE SEQUENCE [LARGE SCALE GENOMIC DNA]</scope>
    <source>
        <strain evidence="10">CCBAU 57015</strain>
    </source>
</reference>
<evidence type="ECO:0000259" key="8">
    <source>
        <dbReference type="PROSITE" id="PS50931"/>
    </source>
</evidence>
<sequence>MYHMLSLRQFQQFLAVAETMNFHRAAERLNMAQPPLTTAIRQIEEEIGVRLFERTNRITGLTPAGEIFREEARRTIAQAERAVALAKRAGEGIIGTLRIGFVASSIHHLVPQIVAEFRKAYPLVALELEEATSARQLTAITADRMDIGLVALPIPPDKKTRVSTSVLLQSRLVAAIPASHPLASAPLLPLAALIEESWVLFPEGEGPGLHSAIMRACAEAGFSPRVGQRAVQMETIVGLVSAGLGVSLVPEAFLSSKREGVIFRHLDGVGTPIPYQLGFAWRSEQPSPVLSSFLRFLEQLRQGGFLSLAGA</sequence>
<protein>
    <recommendedName>
        <fullName evidence="6">HTH-type transcriptional regulator TtuA</fullName>
    </recommendedName>
    <alternativeName>
        <fullName evidence="7">Tartrate utilization transcriptional regulator</fullName>
    </alternativeName>
</protein>
<dbReference type="GO" id="GO:0003677">
    <property type="term" value="F:DNA binding"/>
    <property type="evidence" value="ECO:0007669"/>
    <property type="project" value="UniProtKB-KW"/>
</dbReference>
<dbReference type="InterPro" id="IPR036390">
    <property type="entry name" value="WH_DNA-bd_sf"/>
</dbReference>
<comment type="function">
    <text evidence="5">Transcriptional regulator of the ttuABCDE tartrate utilization operon.</text>
</comment>
<evidence type="ECO:0000256" key="6">
    <source>
        <dbReference type="ARBA" id="ARBA00067332"/>
    </source>
</evidence>
<dbReference type="EMBL" id="FMAC01000006">
    <property type="protein sequence ID" value="SCB28522.1"/>
    <property type="molecule type" value="Genomic_DNA"/>
</dbReference>
<dbReference type="AlphaFoldDB" id="A0A1C3VL78"/>
<dbReference type="CDD" id="cd08414">
    <property type="entry name" value="PBP2_LTTR_aromatics_like"/>
    <property type="match status" value="1"/>
</dbReference>
<dbReference type="Gene3D" id="1.10.10.10">
    <property type="entry name" value="Winged helix-like DNA-binding domain superfamily/Winged helix DNA-binding domain"/>
    <property type="match status" value="1"/>
</dbReference>
<dbReference type="GO" id="GO:0003700">
    <property type="term" value="F:DNA-binding transcription factor activity"/>
    <property type="evidence" value="ECO:0007669"/>
    <property type="project" value="InterPro"/>
</dbReference>
<dbReference type="Pfam" id="PF00126">
    <property type="entry name" value="HTH_1"/>
    <property type="match status" value="1"/>
</dbReference>
<organism evidence="9 10">
    <name type="scientific">Rhizobium hainanense</name>
    <dbReference type="NCBI Taxonomy" id="52131"/>
    <lineage>
        <taxon>Bacteria</taxon>
        <taxon>Pseudomonadati</taxon>
        <taxon>Pseudomonadota</taxon>
        <taxon>Alphaproteobacteria</taxon>
        <taxon>Hyphomicrobiales</taxon>
        <taxon>Rhizobiaceae</taxon>
        <taxon>Rhizobium/Agrobacterium group</taxon>
        <taxon>Rhizobium</taxon>
    </lineage>
</organism>
<evidence type="ECO:0000256" key="3">
    <source>
        <dbReference type="ARBA" id="ARBA00023125"/>
    </source>
</evidence>
<dbReference type="InterPro" id="IPR000847">
    <property type="entry name" value="LysR_HTH_N"/>
</dbReference>
<keyword evidence="10" id="KW-1185">Reference proteome</keyword>
<dbReference type="SUPFAM" id="SSF53850">
    <property type="entry name" value="Periplasmic binding protein-like II"/>
    <property type="match status" value="1"/>
</dbReference>
<dbReference type="GO" id="GO:0032993">
    <property type="term" value="C:protein-DNA complex"/>
    <property type="evidence" value="ECO:0007669"/>
    <property type="project" value="TreeGrafter"/>
</dbReference>
<evidence type="ECO:0000256" key="4">
    <source>
        <dbReference type="ARBA" id="ARBA00023163"/>
    </source>
</evidence>
<dbReference type="STRING" id="52131.GA0061100_106388"/>
<proteinExistence type="inferred from homology"/>